<evidence type="ECO:0000313" key="6">
    <source>
        <dbReference type="Proteomes" id="UP001497382"/>
    </source>
</evidence>
<evidence type="ECO:0000256" key="1">
    <source>
        <dbReference type="ARBA" id="ARBA00004123"/>
    </source>
</evidence>
<dbReference type="AlphaFoldDB" id="A0AAV2A0E4"/>
<dbReference type="Gene3D" id="3.30.160.360">
    <property type="match status" value="1"/>
</dbReference>
<dbReference type="PANTHER" id="PTHR22715:SF0">
    <property type="entry name" value="TRANSFORMING GROWTH FACTOR BETA REGULATOR 1"/>
    <property type="match status" value="1"/>
</dbReference>
<protein>
    <recommendedName>
        <fullName evidence="4">INO80 complex subunit E N-terminal domain-containing protein</fullName>
    </recommendedName>
</protein>
<evidence type="ECO:0000256" key="3">
    <source>
        <dbReference type="SAM" id="MobiDB-lite"/>
    </source>
</evidence>
<organism evidence="5 6">
    <name type="scientific">Larinioides sclopetarius</name>
    <dbReference type="NCBI Taxonomy" id="280406"/>
    <lineage>
        <taxon>Eukaryota</taxon>
        <taxon>Metazoa</taxon>
        <taxon>Ecdysozoa</taxon>
        <taxon>Arthropoda</taxon>
        <taxon>Chelicerata</taxon>
        <taxon>Arachnida</taxon>
        <taxon>Araneae</taxon>
        <taxon>Araneomorphae</taxon>
        <taxon>Entelegynae</taxon>
        <taxon>Araneoidea</taxon>
        <taxon>Araneidae</taxon>
        <taxon>Larinioides</taxon>
    </lineage>
</organism>
<feature type="compositionally biased region" description="Low complexity" evidence="3">
    <location>
        <begin position="28"/>
        <end position="41"/>
    </location>
</feature>
<proteinExistence type="predicted"/>
<evidence type="ECO:0000313" key="5">
    <source>
        <dbReference type="EMBL" id="CAL1277041.1"/>
    </source>
</evidence>
<dbReference type="PROSITE" id="PS51543">
    <property type="entry name" value="FYRC"/>
    <property type="match status" value="1"/>
</dbReference>
<comment type="caution">
    <text evidence="5">The sequence shown here is derived from an EMBL/GenBank/DDBJ whole genome shotgun (WGS) entry which is preliminary data.</text>
</comment>
<feature type="compositionally biased region" description="Basic residues" evidence="3">
    <location>
        <begin position="141"/>
        <end position="151"/>
    </location>
</feature>
<evidence type="ECO:0000256" key="2">
    <source>
        <dbReference type="ARBA" id="ARBA00023242"/>
    </source>
</evidence>
<dbReference type="Pfam" id="PF05964">
    <property type="entry name" value="FYRN"/>
    <property type="match status" value="1"/>
</dbReference>
<sequence>MERDIFNEFLSDDGSPHLGRNVVITSSNEPENSSSPFFNPSQGSNLNTKRGRINNNVYHEKYRKLKRVVKDFVFENAALCDEVARMQEKILIAKEERRYLLRKLQGFQALKDGSAQTNPMPGLSSSSGKNLAGDNTESQGKKKTQVKKRPASKTVEEGAKPKPKRRKVPADKRLVTPIPLDVAGRPIFPIVLGSLTIHSLGVIISDRPGYHTEQCIYPVGFCSSRTYASLKNPLSQCLYQCTVTDSPFGPRFEITPEDDPGHSLIGSSPNEVHSALLKSLNTVCGKEVVCVDGQGAKFFGLSHPTVQNLIQSCAGARKCSEYRWVQFEVAKVAEGEEDHITKDFDPTINFDVLLHIIKESTPVVTVSSGLMVTR</sequence>
<feature type="compositionally biased region" description="Polar residues" evidence="3">
    <location>
        <begin position="114"/>
        <end position="138"/>
    </location>
</feature>
<dbReference type="Proteomes" id="UP001497382">
    <property type="component" value="Unassembled WGS sequence"/>
</dbReference>
<dbReference type="GO" id="GO:0005634">
    <property type="term" value="C:nucleus"/>
    <property type="evidence" value="ECO:0007669"/>
    <property type="project" value="UniProtKB-SubCell"/>
</dbReference>
<feature type="domain" description="INO80 complex subunit E N-terminal" evidence="4">
    <location>
        <begin position="58"/>
        <end position="104"/>
    </location>
</feature>
<feature type="region of interest" description="Disordered" evidence="3">
    <location>
        <begin position="112"/>
        <end position="172"/>
    </location>
</feature>
<dbReference type="GO" id="GO:0051726">
    <property type="term" value="P:regulation of cell cycle"/>
    <property type="evidence" value="ECO:0007669"/>
    <property type="project" value="TreeGrafter"/>
</dbReference>
<dbReference type="SMART" id="SM00542">
    <property type="entry name" value="FYRC"/>
    <property type="match status" value="1"/>
</dbReference>
<dbReference type="InterPro" id="IPR056515">
    <property type="entry name" value="INO80E_N"/>
</dbReference>
<keyword evidence="6" id="KW-1185">Reference proteome</keyword>
<evidence type="ECO:0000259" key="4">
    <source>
        <dbReference type="Pfam" id="PF24237"/>
    </source>
</evidence>
<dbReference type="PANTHER" id="PTHR22715">
    <property type="entry name" value="TRANSFORMING GROWTH FACTOR BETA REGULATED GENE 1"/>
    <property type="match status" value="1"/>
</dbReference>
<dbReference type="Pfam" id="PF05965">
    <property type="entry name" value="FYRC"/>
    <property type="match status" value="1"/>
</dbReference>
<keyword evidence="2" id="KW-0539">Nucleus</keyword>
<accession>A0AAV2A0E4</accession>
<dbReference type="SMART" id="SM00541">
    <property type="entry name" value="FYRN"/>
    <property type="match status" value="1"/>
</dbReference>
<feature type="region of interest" description="Disordered" evidence="3">
    <location>
        <begin position="28"/>
        <end position="50"/>
    </location>
</feature>
<gene>
    <name evidence="5" type="ORF">LARSCL_LOCUS8985</name>
</gene>
<dbReference type="InterPro" id="IPR040092">
    <property type="entry name" value="TBRG1"/>
</dbReference>
<dbReference type="PROSITE" id="PS51542">
    <property type="entry name" value="FYRN"/>
    <property type="match status" value="1"/>
</dbReference>
<dbReference type="Pfam" id="PF24237">
    <property type="entry name" value="INO80E"/>
    <property type="match status" value="1"/>
</dbReference>
<comment type="subcellular location">
    <subcellularLocation>
        <location evidence="1">Nucleus</location>
    </subcellularLocation>
</comment>
<dbReference type="EMBL" id="CAXIEN010000098">
    <property type="protein sequence ID" value="CAL1277041.1"/>
    <property type="molecule type" value="Genomic_DNA"/>
</dbReference>
<name>A0AAV2A0E4_9ARAC</name>
<reference evidence="5 6" key="1">
    <citation type="submission" date="2024-04" db="EMBL/GenBank/DDBJ databases">
        <authorList>
            <person name="Rising A."/>
            <person name="Reimegard J."/>
            <person name="Sonavane S."/>
            <person name="Akerstrom W."/>
            <person name="Nylinder S."/>
            <person name="Hedman E."/>
            <person name="Kallberg Y."/>
        </authorList>
    </citation>
    <scope>NUCLEOTIDE SEQUENCE [LARGE SCALE GENOMIC DNA]</scope>
</reference>
<dbReference type="InterPro" id="IPR003888">
    <property type="entry name" value="FYrich_N"/>
</dbReference>
<dbReference type="InterPro" id="IPR003889">
    <property type="entry name" value="FYrich_C"/>
</dbReference>